<proteinExistence type="predicted"/>
<protein>
    <submittedName>
        <fullName evidence="2">Phospholipid-transporting ATPase</fullName>
    </submittedName>
</protein>
<evidence type="ECO:0000313" key="2">
    <source>
        <dbReference type="WBParaSite" id="RSKR_0000796400.1"/>
    </source>
</evidence>
<organism evidence="1 2">
    <name type="scientific">Rhabditophanes sp. KR3021</name>
    <dbReference type="NCBI Taxonomy" id="114890"/>
    <lineage>
        <taxon>Eukaryota</taxon>
        <taxon>Metazoa</taxon>
        <taxon>Ecdysozoa</taxon>
        <taxon>Nematoda</taxon>
        <taxon>Chromadorea</taxon>
        <taxon>Rhabditida</taxon>
        <taxon>Tylenchina</taxon>
        <taxon>Panagrolaimomorpha</taxon>
        <taxon>Strongyloidoidea</taxon>
        <taxon>Alloionematidae</taxon>
        <taxon>Rhabditophanes</taxon>
    </lineage>
</organism>
<dbReference type="WBParaSite" id="RSKR_0000796400.1">
    <property type="protein sequence ID" value="RSKR_0000796400.1"/>
    <property type="gene ID" value="RSKR_0000796400"/>
</dbReference>
<evidence type="ECO:0000313" key="1">
    <source>
        <dbReference type="Proteomes" id="UP000095286"/>
    </source>
</evidence>
<dbReference type="Proteomes" id="UP000095286">
    <property type="component" value="Unplaced"/>
</dbReference>
<reference evidence="2" key="1">
    <citation type="submission" date="2016-11" db="UniProtKB">
        <authorList>
            <consortium name="WormBaseParasite"/>
        </authorList>
    </citation>
    <scope>IDENTIFICATION</scope>
    <source>
        <strain evidence="2">KR3021</strain>
    </source>
</reference>
<sequence>MKFDLDMYHEESDTAMASNALNIPEELGLIKGCHIAGEDFSDDCEPFTTHIYEDPEVYTSKSLKERLTKEVLDESSQIYHFFMNLAICNTVVVNKKREDTIDRGFKEGDTLRVCNSSFYSPQNEDEIATDDGNESDRTNLEQLNSSSTEDNDNESVSSLSDRIRTSVRSFSNKVSSNLKSSQKRIITAFNRKSDQSKLLDRKVSNKDNFYEGESPDELSLVKAAKAYGFEMKKRFPSHINITINRLGPMSMNVTKVLRFDSIRKRMSVVSMQNGKIYLYSKGSDDSIFNSLCSSFSNTEEGTIKIKLAKQAVQNFAEDGKRTLVFGYKILSFEELEAFNDILDKIETSDPDDKDDQLTSVFDSMEKKLILLGVVSIEDRLQDGVSETIIALRRAGVKVWVLTGDKYETALNIAKGCSLFLHDSTILKIDKEEDMDRVPIRVSSYNVVLSSDGIKLLRANDEKLINLLKHASSVLCYRMTPGEKADISNMVKKHFKAHVLAIGDGANDVPMIQSADIGVGIGGQEGRQAVMSADFSFARFKFLQKLLLVHGHWNYYRITEALLLLFYKNFMYCLILFWYNFYNGFSAMCPYDQNYGMLYPIIFSGLQPIIYGIFDQDYSAKELLNNPEKYKITQQNSNYSIRLFLLNVVDAIWQSLAIYFIAYFAYKDTDVDMWTFGYCLITSIFFVNSFHMALLIKSWNVIQTVVNVFFFFVHFLFFFVYTMTANAKAGIPDTPVYTAPNTTFTFIFWAVIFLTTSVSLMPRFYIKILTKRYPILLLQEDDKLRIKTFFKKKFT</sequence>
<accession>A0AC35U5V3</accession>
<name>A0AC35U5V3_9BILA</name>